<keyword evidence="2" id="KW-1185">Reference proteome</keyword>
<dbReference type="OrthoDB" id="2611684at2"/>
<accession>A0A1C1A9A0</accession>
<dbReference type="Pfam" id="PF12438">
    <property type="entry name" value="DUF3679"/>
    <property type="match status" value="1"/>
</dbReference>
<dbReference type="AlphaFoldDB" id="A0A1C1A9A0"/>
<proteinExistence type="predicted"/>
<name>A0A1C1A9A0_9BACL</name>
<evidence type="ECO:0000313" key="2">
    <source>
        <dbReference type="Proteomes" id="UP000093309"/>
    </source>
</evidence>
<gene>
    <name evidence="1" type="ORF">A8709_24720</name>
</gene>
<protein>
    <recommendedName>
        <fullName evidence="3">DUF3679 domain-containing protein</fullName>
    </recommendedName>
</protein>
<dbReference type="RefSeq" id="WP_065850433.1">
    <property type="nucleotide sequence ID" value="NZ_LYPC01000002.1"/>
</dbReference>
<dbReference type="InterPro" id="IPR020534">
    <property type="entry name" value="Uncharacterised_YqxA"/>
</dbReference>
<comment type="caution">
    <text evidence="1">The sequence shown here is derived from an EMBL/GenBank/DDBJ whole genome shotgun (WGS) entry which is preliminary data.</text>
</comment>
<organism evidence="1 2">
    <name type="scientific">Paenibacillus pectinilyticus</name>
    <dbReference type="NCBI Taxonomy" id="512399"/>
    <lineage>
        <taxon>Bacteria</taxon>
        <taxon>Bacillati</taxon>
        <taxon>Bacillota</taxon>
        <taxon>Bacilli</taxon>
        <taxon>Bacillales</taxon>
        <taxon>Paenibacillaceae</taxon>
        <taxon>Paenibacillus</taxon>
    </lineage>
</organism>
<sequence>MKLRHFYIKVSLFGLLLLFCILFGVSLASSGMERIEGPQPSSKAIAQEAAVKTTGKTVTTAVTVTPSPTAAVKDGINKSKQTAEQQVVPIADHDNSLNHVGNKLGEVLQITAHYGIKLFVSLFDAVLGKG</sequence>
<reference evidence="2" key="1">
    <citation type="submission" date="2016-05" db="EMBL/GenBank/DDBJ databases">
        <title>Paenibacillus oryzae. sp. nov., isolated from the rice root.</title>
        <authorList>
            <person name="Zhang J."/>
            <person name="Zhang X."/>
        </authorList>
    </citation>
    <scope>NUCLEOTIDE SEQUENCE [LARGE SCALE GENOMIC DNA]</scope>
    <source>
        <strain evidence="2">KCTC13222</strain>
    </source>
</reference>
<dbReference type="EMBL" id="LYPC01000002">
    <property type="protein sequence ID" value="OCT17184.1"/>
    <property type="molecule type" value="Genomic_DNA"/>
</dbReference>
<dbReference type="STRING" id="512399.A8709_24720"/>
<evidence type="ECO:0008006" key="3">
    <source>
        <dbReference type="Google" id="ProtNLM"/>
    </source>
</evidence>
<evidence type="ECO:0000313" key="1">
    <source>
        <dbReference type="EMBL" id="OCT17184.1"/>
    </source>
</evidence>
<dbReference type="Proteomes" id="UP000093309">
    <property type="component" value="Unassembled WGS sequence"/>
</dbReference>